<reference evidence="1" key="2">
    <citation type="submission" date="2023-05" db="EMBL/GenBank/DDBJ databases">
        <authorList>
            <consortium name="Lawrence Berkeley National Laboratory"/>
            <person name="Steindorff A."/>
            <person name="Hensen N."/>
            <person name="Bonometti L."/>
            <person name="Westerberg I."/>
            <person name="Brannstrom I.O."/>
            <person name="Guillou S."/>
            <person name="Cros-Aarteil S."/>
            <person name="Calhoun S."/>
            <person name="Haridas S."/>
            <person name="Kuo A."/>
            <person name="Mondo S."/>
            <person name="Pangilinan J."/>
            <person name="Riley R."/>
            <person name="Labutti K."/>
            <person name="Andreopoulos B."/>
            <person name="Lipzen A."/>
            <person name="Chen C."/>
            <person name="Yanf M."/>
            <person name="Daum C."/>
            <person name="Ng V."/>
            <person name="Clum A."/>
            <person name="Ohm R."/>
            <person name="Martin F."/>
            <person name="Silar P."/>
            <person name="Natvig D."/>
            <person name="Lalanne C."/>
            <person name="Gautier V."/>
            <person name="Ament-Velasquez S.L."/>
            <person name="Kruys A."/>
            <person name="Hutchinson M.I."/>
            <person name="Powell A.J."/>
            <person name="Barry K."/>
            <person name="Miller A.N."/>
            <person name="Grigoriev I.V."/>
            <person name="Debuchy R."/>
            <person name="Gladieux P."/>
            <person name="Thoren M.H."/>
            <person name="Johannesson H."/>
        </authorList>
    </citation>
    <scope>NUCLEOTIDE SEQUENCE</scope>
    <source>
        <strain evidence="1">PSN293</strain>
    </source>
</reference>
<accession>A0AAN7B8Y2</accession>
<sequence>MSTFEGDSDCTDTLLTISPKKREPLLEYEVAGIVQDMRNKILTLEKELNETLRGYDLVMTLERSAEDRSEKPYDTVRKLLDDGANPNFHIFRLLIAKGANINGPPITITSKLSGPYLPLHVPACAAALAIAEGPGEDLSLMQLCLDHGADLKARVPFVRNFNGYMKIVSFITPLAIYLDRAICDWTEKPGPDSGEEATDTSGDPSHVDMVSFLLTNGARSPDLVLPMEPNPGEIQCEGPYQFQPARVALSETRGTVA</sequence>
<protein>
    <submittedName>
        <fullName evidence="1">Uncharacterized protein</fullName>
    </submittedName>
</protein>
<dbReference type="EMBL" id="MU858082">
    <property type="protein sequence ID" value="KAK4215228.1"/>
    <property type="molecule type" value="Genomic_DNA"/>
</dbReference>
<evidence type="ECO:0000313" key="2">
    <source>
        <dbReference type="Proteomes" id="UP001301769"/>
    </source>
</evidence>
<dbReference type="Gene3D" id="1.25.40.20">
    <property type="entry name" value="Ankyrin repeat-containing domain"/>
    <property type="match status" value="1"/>
</dbReference>
<dbReference type="AlphaFoldDB" id="A0AAN7B8Y2"/>
<dbReference type="InterPro" id="IPR036770">
    <property type="entry name" value="Ankyrin_rpt-contain_sf"/>
</dbReference>
<organism evidence="1 2">
    <name type="scientific">Rhypophila decipiens</name>
    <dbReference type="NCBI Taxonomy" id="261697"/>
    <lineage>
        <taxon>Eukaryota</taxon>
        <taxon>Fungi</taxon>
        <taxon>Dikarya</taxon>
        <taxon>Ascomycota</taxon>
        <taxon>Pezizomycotina</taxon>
        <taxon>Sordariomycetes</taxon>
        <taxon>Sordariomycetidae</taxon>
        <taxon>Sordariales</taxon>
        <taxon>Naviculisporaceae</taxon>
        <taxon>Rhypophila</taxon>
    </lineage>
</organism>
<reference evidence="1" key="1">
    <citation type="journal article" date="2023" name="Mol. Phylogenet. Evol.">
        <title>Genome-scale phylogeny and comparative genomics of the fungal order Sordariales.</title>
        <authorList>
            <person name="Hensen N."/>
            <person name="Bonometti L."/>
            <person name="Westerberg I."/>
            <person name="Brannstrom I.O."/>
            <person name="Guillou S."/>
            <person name="Cros-Aarteil S."/>
            <person name="Calhoun S."/>
            <person name="Haridas S."/>
            <person name="Kuo A."/>
            <person name="Mondo S."/>
            <person name="Pangilinan J."/>
            <person name="Riley R."/>
            <person name="LaButti K."/>
            <person name="Andreopoulos B."/>
            <person name="Lipzen A."/>
            <person name="Chen C."/>
            <person name="Yan M."/>
            <person name="Daum C."/>
            <person name="Ng V."/>
            <person name="Clum A."/>
            <person name="Steindorff A."/>
            <person name="Ohm R.A."/>
            <person name="Martin F."/>
            <person name="Silar P."/>
            <person name="Natvig D.O."/>
            <person name="Lalanne C."/>
            <person name="Gautier V."/>
            <person name="Ament-Velasquez S.L."/>
            <person name="Kruys A."/>
            <person name="Hutchinson M.I."/>
            <person name="Powell A.J."/>
            <person name="Barry K."/>
            <person name="Miller A.N."/>
            <person name="Grigoriev I.V."/>
            <person name="Debuchy R."/>
            <person name="Gladieux P."/>
            <person name="Hiltunen Thoren M."/>
            <person name="Johannesson H."/>
        </authorList>
    </citation>
    <scope>NUCLEOTIDE SEQUENCE</scope>
    <source>
        <strain evidence="1">PSN293</strain>
    </source>
</reference>
<comment type="caution">
    <text evidence="1">The sequence shown here is derived from an EMBL/GenBank/DDBJ whole genome shotgun (WGS) entry which is preliminary data.</text>
</comment>
<dbReference type="Proteomes" id="UP001301769">
    <property type="component" value="Unassembled WGS sequence"/>
</dbReference>
<proteinExistence type="predicted"/>
<name>A0AAN7B8Y2_9PEZI</name>
<keyword evidence="2" id="KW-1185">Reference proteome</keyword>
<evidence type="ECO:0000313" key="1">
    <source>
        <dbReference type="EMBL" id="KAK4215228.1"/>
    </source>
</evidence>
<gene>
    <name evidence="1" type="ORF">QBC37DRAFT_398815</name>
</gene>